<dbReference type="AlphaFoldDB" id="I0JSF8"/>
<dbReference type="KEGG" id="hhd:HBHAL_4742"/>
<sequence>MKYLSKKAFEAAKDYILTNARDLEQARCSYLFDNGTEQAIVKALHAYQNQDGGFGHGLEADFRLPDSSPMASSVALQILCSIDHHPEAREMISEALKYFEQSFNKERQGWLAVPPEVNLYPHAFWWTVHENGTSWIDDNWGNPSAEIIGYLLTYKHEASKLNVDQLVSLSIKHLLSLDTFESEHEVFCYLRFFRMHPSCMNQEIHAKLKEGVRQLVTLNQEEWKNYVPLPLQFKPTPNSLDVGISSHAIAGHLDYIIEGLEAKPYIEPAWKWETSEDVWRKAKQEWQGVLTLEALQWISSYDRLVS</sequence>
<dbReference type="InterPro" id="IPR008930">
    <property type="entry name" value="Terpenoid_cyclase/PrenylTrfase"/>
</dbReference>
<dbReference type="eggNOG" id="COG3612">
    <property type="taxonomic scope" value="Bacteria"/>
</dbReference>
<dbReference type="Gene3D" id="1.50.10.20">
    <property type="match status" value="1"/>
</dbReference>
<organism evidence="1 2">
    <name type="scientific">Halobacillus halophilus (strain ATCC 35676 / DSM 2266 / JCM 20832 / KCTC 3685 / LMG 17431 / NBRC 102448 / NCIMB 2269)</name>
    <name type="common">Sporosarcina halophila</name>
    <dbReference type="NCBI Taxonomy" id="866895"/>
    <lineage>
        <taxon>Bacteria</taxon>
        <taxon>Bacillati</taxon>
        <taxon>Bacillota</taxon>
        <taxon>Bacilli</taxon>
        <taxon>Bacillales</taxon>
        <taxon>Bacillaceae</taxon>
        <taxon>Halobacillus</taxon>
    </lineage>
</organism>
<proteinExistence type="predicted"/>
<evidence type="ECO:0008006" key="3">
    <source>
        <dbReference type="Google" id="ProtNLM"/>
    </source>
</evidence>
<keyword evidence="2" id="KW-1185">Reference proteome</keyword>
<dbReference type="STRING" id="866895.HBHAL_4742"/>
<dbReference type="RefSeq" id="WP_014644964.1">
    <property type="nucleotide sequence ID" value="NC_017668.1"/>
</dbReference>
<name>I0JSF8_HALH3</name>
<gene>
    <name evidence="1" type="ordered locus">HBHAL_4742</name>
</gene>
<dbReference type="HOGENOM" id="CLU_051344_0_0_9"/>
<evidence type="ECO:0000313" key="2">
    <source>
        <dbReference type="Proteomes" id="UP000007397"/>
    </source>
</evidence>
<reference evidence="1 2" key="1">
    <citation type="journal article" date="2013" name="Environ. Microbiol.">
        <title>Chloride and organic osmolytes: a hybrid strategy to cope with elevated salinities by the moderately halophilic, chloride-dependent bacterium Halobacillus halophilus.</title>
        <authorList>
            <person name="Saum S.H."/>
            <person name="Pfeiffer F."/>
            <person name="Palm P."/>
            <person name="Rampp M."/>
            <person name="Schuster S.C."/>
            <person name="Muller V."/>
            <person name="Oesterhelt D."/>
        </authorList>
    </citation>
    <scope>NUCLEOTIDE SEQUENCE [LARGE SCALE GENOMIC DNA]</scope>
    <source>
        <strain evidence="2">ATCC 35676 / DSM 2266 / JCM 20832 / KCTC 3685 / LMG 17431 / NBRC 102448 / NCIMB 2269</strain>
    </source>
</reference>
<dbReference type="EMBL" id="HE717023">
    <property type="protein sequence ID" value="CCG47080.1"/>
    <property type="molecule type" value="Genomic_DNA"/>
</dbReference>
<dbReference type="SUPFAM" id="SSF48239">
    <property type="entry name" value="Terpenoid cyclases/Protein prenyltransferases"/>
    <property type="match status" value="1"/>
</dbReference>
<dbReference type="Proteomes" id="UP000007397">
    <property type="component" value="Chromosome"/>
</dbReference>
<protein>
    <recommendedName>
        <fullName evidence="3">Squalene cyclase C-terminal domain-containing protein</fullName>
    </recommendedName>
</protein>
<accession>I0JSF8</accession>
<dbReference type="PATRIC" id="fig|866895.3.peg.3779"/>
<evidence type="ECO:0000313" key="1">
    <source>
        <dbReference type="EMBL" id="CCG47080.1"/>
    </source>
</evidence>